<dbReference type="Gene3D" id="3.50.50.60">
    <property type="entry name" value="FAD/NAD(P)-binding domain"/>
    <property type="match status" value="1"/>
</dbReference>
<sequence length="630" mass="68572">MLKFSSIPKEADIVVAGGGTTGLLVASRLAKADPNLSIVVLEHGVNTRDDLSVINPAAYLSHVAPGSTKATFYVSKPSPALAGREAVVPIGQCLGGGSSINFMVYSRPQKIDFDDWNTEGWSGKDMIPFLKKFENFQDLDPTIDTSTHGYSGEFAVGPGTNAQTQFQQDFFNAAAQTRIHTTRDVSDLKTSDAIGKWNAWIDQKTGLRQDVPHRVLFPLLDEGTTSLQVATETKVIKILFDESKRASGVEYQSTDGSTAPKTIAARKLVVLAGGALGSPQILERSGVGSRKILSDLDIPVVSDLPGVGTNYQDHNVVFYPYRSSSTKDGSLDGFLSGRLSLEEALIQKKRSPTRYILGWNGADCVGKLRPSEIEVQSFSPSLRQAWEKDFKERPERPLMLISTIAVYPGDHSVIEPGQHFICGPYTPYPYSRGSIHITSKSPSDIPYFDCGYLSNPVDVEKLVWGYKVQRDIVRRMAHYRGPLKNVAAHPVFPAGSKADYDYVDKESAAKGYPVPITYTEDDNNTIRAFIRKSVNTTWHSIGTCAMKSRDSGGVVDPDLNVYGVKGLKIIDLSICPSNVAANTYATALAVGEKAASIIAKYLDIPYSVKRPSNGSSLSTETGDLRIKSNI</sequence>
<evidence type="ECO:0000256" key="2">
    <source>
        <dbReference type="PIRSR" id="PIRSR000137-2"/>
    </source>
</evidence>
<evidence type="ECO:0000313" key="4">
    <source>
        <dbReference type="EMBL" id="RFU28325.1"/>
    </source>
</evidence>
<dbReference type="SUPFAM" id="SSF51905">
    <property type="entry name" value="FAD/NAD(P)-binding domain"/>
    <property type="match status" value="1"/>
</dbReference>
<dbReference type="GO" id="GO:0050660">
    <property type="term" value="F:flavin adenine dinucleotide binding"/>
    <property type="evidence" value="ECO:0007669"/>
    <property type="project" value="InterPro"/>
</dbReference>
<evidence type="ECO:0000313" key="5">
    <source>
        <dbReference type="Proteomes" id="UP000258309"/>
    </source>
</evidence>
<dbReference type="InterPro" id="IPR007867">
    <property type="entry name" value="GMC_OxRtase_C"/>
</dbReference>
<feature type="domain" description="Glucose-methanol-choline oxidoreductase N-terminal" evidence="3">
    <location>
        <begin position="274"/>
        <end position="288"/>
    </location>
</feature>
<organism evidence="4 5">
    <name type="scientific">Scytalidium lignicola</name>
    <name type="common">Hyphomycete</name>
    <dbReference type="NCBI Taxonomy" id="5539"/>
    <lineage>
        <taxon>Eukaryota</taxon>
        <taxon>Fungi</taxon>
        <taxon>Dikarya</taxon>
        <taxon>Ascomycota</taxon>
        <taxon>Pezizomycotina</taxon>
        <taxon>Leotiomycetes</taxon>
        <taxon>Leotiomycetes incertae sedis</taxon>
        <taxon>Scytalidium</taxon>
    </lineage>
</organism>
<comment type="caution">
    <text evidence="4">The sequence shown here is derived from an EMBL/GenBank/DDBJ whole genome shotgun (WGS) entry which is preliminary data.</text>
</comment>
<dbReference type="OMA" id="RWNMWID"/>
<dbReference type="GO" id="GO:0016614">
    <property type="term" value="F:oxidoreductase activity, acting on CH-OH group of donors"/>
    <property type="evidence" value="ECO:0007669"/>
    <property type="project" value="InterPro"/>
</dbReference>
<dbReference type="SUPFAM" id="SSF54373">
    <property type="entry name" value="FAD-linked reductases, C-terminal domain"/>
    <property type="match status" value="1"/>
</dbReference>
<reference evidence="4 5" key="1">
    <citation type="submission" date="2018-05" db="EMBL/GenBank/DDBJ databases">
        <title>Draft genome sequence of Scytalidium lignicola DSM 105466, a ubiquitous saprotrophic fungus.</title>
        <authorList>
            <person name="Buettner E."/>
            <person name="Gebauer A.M."/>
            <person name="Hofrichter M."/>
            <person name="Liers C."/>
            <person name="Kellner H."/>
        </authorList>
    </citation>
    <scope>NUCLEOTIDE SEQUENCE [LARGE SCALE GENOMIC DNA]</scope>
    <source>
        <strain evidence="4 5">DSM 105466</strain>
    </source>
</reference>
<dbReference type="Proteomes" id="UP000258309">
    <property type="component" value="Unassembled WGS sequence"/>
</dbReference>
<dbReference type="OrthoDB" id="269227at2759"/>
<dbReference type="STRING" id="5539.A0A3E2H4K7"/>
<dbReference type="InterPro" id="IPR000172">
    <property type="entry name" value="GMC_OxRdtase_N"/>
</dbReference>
<dbReference type="EMBL" id="NCSJ02000167">
    <property type="protein sequence ID" value="RFU28325.1"/>
    <property type="molecule type" value="Genomic_DNA"/>
</dbReference>
<comment type="cofactor">
    <cofactor evidence="2">
        <name>FAD</name>
        <dbReference type="ChEBI" id="CHEBI:57692"/>
    </cofactor>
</comment>
<evidence type="ECO:0000259" key="3">
    <source>
        <dbReference type="PROSITE" id="PS00624"/>
    </source>
</evidence>
<dbReference type="AlphaFoldDB" id="A0A3E2H4K7"/>
<dbReference type="Pfam" id="PF05199">
    <property type="entry name" value="GMC_oxred_C"/>
    <property type="match status" value="1"/>
</dbReference>
<dbReference type="InterPro" id="IPR012132">
    <property type="entry name" value="GMC_OxRdtase"/>
</dbReference>
<dbReference type="PANTHER" id="PTHR11552">
    <property type="entry name" value="GLUCOSE-METHANOL-CHOLINE GMC OXIDOREDUCTASE"/>
    <property type="match status" value="1"/>
</dbReference>
<dbReference type="PROSITE" id="PS00624">
    <property type="entry name" value="GMC_OXRED_2"/>
    <property type="match status" value="1"/>
</dbReference>
<feature type="binding site" evidence="2">
    <location>
        <position position="235"/>
    </location>
    <ligand>
        <name>FAD</name>
        <dbReference type="ChEBI" id="CHEBI:57692"/>
    </ligand>
</feature>
<accession>A0A3E2H4K7</accession>
<feature type="non-terminal residue" evidence="4">
    <location>
        <position position="1"/>
    </location>
</feature>
<feature type="non-terminal residue" evidence="4">
    <location>
        <position position="630"/>
    </location>
</feature>
<proteinExistence type="inferred from homology"/>
<keyword evidence="5" id="KW-1185">Reference proteome</keyword>
<protein>
    <recommendedName>
        <fullName evidence="3">Glucose-methanol-choline oxidoreductase N-terminal domain-containing protein</fullName>
    </recommendedName>
</protein>
<feature type="binding site" evidence="2">
    <location>
        <begin position="538"/>
        <end position="539"/>
    </location>
    <ligand>
        <name>FAD</name>
        <dbReference type="ChEBI" id="CHEBI:57692"/>
    </ligand>
</feature>
<keyword evidence="2" id="KW-0274">FAD</keyword>
<evidence type="ECO:0000256" key="1">
    <source>
        <dbReference type="ARBA" id="ARBA00010790"/>
    </source>
</evidence>
<comment type="similarity">
    <text evidence="1">Belongs to the GMC oxidoreductase family.</text>
</comment>
<dbReference type="Pfam" id="PF00732">
    <property type="entry name" value="GMC_oxred_N"/>
    <property type="match status" value="1"/>
</dbReference>
<dbReference type="PANTHER" id="PTHR11552:SF78">
    <property type="entry name" value="GLUCOSE-METHANOL-CHOLINE OXIDOREDUCTASE N-TERMINAL DOMAIN-CONTAINING PROTEIN"/>
    <property type="match status" value="1"/>
</dbReference>
<name>A0A3E2H4K7_SCYLI</name>
<dbReference type="Gene3D" id="3.30.560.10">
    <property type="entry name" value="Glucose Oxidase, domain 3"/>
    <property type="match status" value="1"/>
</dbReference>
<keyword evidence="2" id="KW-0285">Flavoprotein</keyword>
<dbReference type="PIRSF" id="PIRSF000137">
    <property type="entry name" value="Alcohol_oxidase"/>
    <property type="match status" value="1"/>
</dbReference>
<dbReference type="InterPro" id="IPR036188">
    <property type="entry name" value="FAD/NAD-bd_sf"/>
</dbReference>
<gene>
    <name evidence="4" type="ORF">B7463_g8018</name>
</gene>
<feature type="binding site" evidence="2">
    <location>
        <begin position="20"/>
        <end position="21"/>
    </location>
    <ligand>
        <name>FAD</name>
        <dbReference type="ChEBI" id="CHEBI:57692"/>
    </ligand>
</feature>
<feature type="binding site" evidence="2">
    <location>
        <begin position="101"/>
        <end position="104"/>
    </location>
    <ligand>
        <name>FAD</name>
        <dbReference type="ChEBI" id="CHEBI:57692"/>
    </ligand>
</feature>